<protein>
    <submittedName>
        <fullName evidence="2">Uncharacterized protein</fullName>
    </submittedName>
</protein>
<organism evidence="2 3">
    <name type="scientific">Blastococcus brunescens</name>
    <dbReference type="NCBI Taxonomy" id="1564165"/>
    <lineage>
        <taxon>Bacteria</taxon>
        <taxon>Bacillati</taxon>
        <taxon>Actinomycetota</taxon>
        <taxon>Actinomycetes</taxon>
        <taxon>Geodermatophilales</taxon>
        <taxon>Geodermatophilaceae</taxon>
        <taxon>Blastococcus</taxon>
    </lineage>
</organism>
<feature type="compositionally biased region" description="Basic and acidic residues" evidence="1">
    <location>
        <begin position="80"/>
        <end position="89"/>
    </location>
</feature>
<dbReference type="RefSeq" id="WP_324274600.1">
    <property type="nucleotide sequence ID" value="NZ_CP141261.1"/>
</dbReference>
<dbReference type="EMBL" id="CP141261">
    <property type="protein sequence ID" value="WRL63264.1"/>
    <property type="molecule type" value="Genomic_DNA"/>
</dbReference>
<evidence type="ECO:0000313" key="2">
    <source>
        <dbReference type="EMBL" id="WRL63264.1"/>
    </source>
</evidence>
<feature type="region of interest" description="Disordered" evidence="1">
    <location>
        <begin position="69"/>
        <end position="96"/>
    </location>
</feature>
<reference evidence="2 3" key="1">
    <citation type="submission" date="2023-12" db="EMBL/GenBank/DDBJ databases">
        <title>Blastococcus brunescens sp. nov., an actonobacterium isolated from sandstone collected in sahara desert.</title>
        <authorList>
            <person name="Gtari M."/>
            <person name="Ghodhbane F."/>
        </authorList>
    </citation>
    <scope>NUCLEOTIDE SEQUENCE [LARGE SCALE GENOMIC DNA]</scope>
    <source>
        <strain evidence="2 3">BMG 8361</strain>
    </source>
</reference>
<keyword evidence="3" id="KW-1185">Reference proteome</keyword>
<sequence length="132" mass="14646">MSSGRERVDQYLHDTARPALAEAAAELRVRGLEAEARWVGDGPGRSYVELTAHADGEVPFRYRIQSREIPRRGTGARSSADADHSRLDVHLGSAGRGDGDVSYDVMNYTHAQLIDDALDKYERHVEVRSRLG</sequence>
<evidence type="ECO:0000256" key="1">
    <source>
        <dbReference type="SAM" id="MobiDB-lite"/>
    </source>
</evidence>
<dbReference type="Proteomes" id="UP001324287">
    <property type="component" value="Chromosome"/>
</dbReference>
<accession>A0ABZ1AXG6</accession>
<name>A0ABZ1AXG6_9ACTN</name>
<proteinExistence type="predicted"/>
<gene>
    <name evidence="2" type="ORF">U6N30_26425</name>
</gene>
<evidence type="ECO:0000313" key="3">
    <source>
        <dbReference type="Proteomes" id="UP001324287"/>
    </source>
</evidence>